<keyword evidence="4" id="KW-1185">Reference proteome</keyword>
<evidence type="ECO:0000313" key="3">
    <source>
        <dbReference type="EMBL" id="MBC8584685.1"/>
    </source>
</evidence>
<dbReference type="InterPro" id="IPR014219">
    <property type="entry name" value="SpoIVB"/>
</dbReference>
<dbReference type="Proteomes" id="UP000623678">
    <property type="component" value="Unassembled WGS sequence"/>
</dbReference>
<dbReference type="Gene3D" id="2.30.42.10">
    <property type="match status" value="1"/>
</dbReference>
<gene>
    <name evidence="3" type="primary">spoIVB</name>
    <name evidence="3" type="ORF">H8705_03735</name>
</gene>
<sequence>MNKKKSILGYKFFASVLSLAVVAVQSMALYTQAVLPDHYYVAAGERLTINSRVPITLEQTDTSLPIEVYSTAGNSYNANLKIFGNVGIKQVQVQVVDREMVIPGGNTFGIKMFTEGVIVVGMSDITSDGVTQNPAKQAGIKVGDIITSMNGQEMKTNEDVGTVVSSCKGQPVTVNLTRNGADLTCQISPVKTDDGLYRAGIWVRDSSAGIGTMTYYNPTTNLFAGLGHAICDIDTGEIMPLHSGEIVDVKITGVNKGASGAPGELKGSFLGEKTGELYVNSPCGIFGVGTKIPTHAQPVPMALGYEVTEGPATIISTLDEGEPEEFDIQIEKVSIGENNPTKNMIIRVVDQDLLSKSGGIVQGMSGSPILQNGKLVGAVTHVFVNDPTRGYGIFAENMNKMSNNVEVGRLKVS</sequence>
<keyword evidence="1" id="KW-0732">Signal</keyword>
<dbReference type="EC" id="3.4.21.116" evidence="3"/>
<name>A0A926IH21_9FIRM</name>
<evidence type="ECO:0000256" key="1">
    <source>
        <dbReference type="SAM" id="SignalP"/>
    </source>
</evidence>
<dbReference type="SUPFAM" id="SSF50156">
    <property type="entry name" value="PDZ domain-like"/>
    <property type="match status" value="1"/>
</dbReference>
<proteinExistence type="predicted"/>
<dbReference type="RefSeq" id="WP_262394508.1">
    <property type="nucleotide sequence ID" value="NZ_JACRTD010000002.1"/>
</dbReference>
<dbReference type="InterPro" id="IPR009003">
    <property type="entry name" value="Peptidase_S1_PA"/>
</dbReference>
<dbReference type="SMART" id="SM00228">
    <property type="entry name" value="PDZ"/>
    <property type="match status" value="1"/>
</dbReference>
<dbReference type="InterPro" id="IPR001478">
    <property type="entry name" value="PDZ"/>
</dbReference>
<feature type="signal peptide" evidence="1">
    <location>
        <begin position="1"/>
        <end position="33"/>
    </location>
</feature>
<dbReference type="Pfam" id="PF13180">
    <property type="entry name" value="PDZ_2"/>
    <property type="match status" value="1"/>
</dbReference>
<dbReference type="InterPro" id="IPR008763">
    <property type="entry name" value="Peptidase_S55"/>
</dbReference>
<dbReference type="PROSITE" id="PS51494">
    <property type="entry name" value="SPOIVB"/>
    <property type="match status" value="1"/>
</dbReference>
<dbReference type="SUPFAM" id="SSF50494">
    <property type="entry name" value="Trypsin-like serine proteases"/>
    <property type="match status" value="1"/>
</dbReference>
<dbReference type="EMBL" id="JACRTD010000002">
    <property type="protein sequence ID" value="MBC8584685.1"/>
    <property type="molecule type" value="Genomic_DNA"/>
</dbReference>
<dbReference type="GO" id="GO:0016787">
    <property type="term" value="F:hydrolase activity"/>
    <property type="evidence" value="ECO:0007669"/>
    <property type="project" value="UniProtKB-KW"/>
</dbReference>
<feature type="domain" description="Peptidase S55" evidence="2">
    <location>
        <begin position="181"/>
        <end position="413"/>
    </location>
</feature>
<dbReference type="InterPro" id="IPR036034">
    <property type="entry name" value="PDZ_sf"/>
</dbReference>
<dbReference type="AlphaFoldDB" id="A0A926IH21"/>
<dbReference type="Pfam" id="PF05580">
    <property type="entry name" value="Peptidase_S55"/>
    <property type="match status" value="1"/>
</dbReference>
<dbReference type="NCBIfam" id="TIGR02860">
    <property type="entry name" value="spore_IV_B"/>
    <property type="match status" value="1"/>
</dbReference>
<organism evidence="3 4">
    <name type="scientific">Youxingia wuxianensis</name>
    <dbReference type="NCBI Taxonomy" id="2763678"/>
    <lineage>
        <taxon>Bacteria</taxon>
        <taxon>Bacillati</taxon>
        <taxon>Bacillota</taxon>
        <taxon>Clostridia</taxon>
        <taxon>Eubacteriales</taxon>
        <taxon>Oscillospiraceae</taxon>
        <taxon>Youxingia</taxon>
    </lineage>
</organism>
<accession>A0A926IH21</accession>
<reference evidence="3" key="1">
    <citation type="submission" date="2020-08" db="EMBL/GenBank/DDBJ databases">
        <title>Genome public.</title>
        <authorList>
            <person name="Liu C."/>
            <person name="Sun Q."/>
        </authorList>
    </citation>
    <scope>NUCLEOTIDE SEQUENCE</scope>
    <source>
        <strain evidence="3">NSJ-64</strain>
    </source>
</reference>
<keyword evidence="3" id="KW-0378">Hydrolase</keyword>
<feature type="chain" id="PRO_5039644196" evidence="1">
    <location>
        <begin position="34"/>
        <end position="413"/>
    </location>
</feature>
<evidence type="ECO:0000259" key="2">
    <source>
        <dbReference type="PROSITE" id="PS51494"/>
    </source>
</evidence>
<evidence type="ECO:0000313" key="4">
    <source>
        <dbReference type="Proteomes" id="UP000623678"/>
    </source>
</evidence>
<protein>
    <submittedName>
        <fullName evidence="3">SpoIVB peptidase</fullName>
        <ecNumber evidence="3">3.4.21.116</ecNumber>
    </submittedName>
</protein>
<comment type="caution">
    <text evidence="3">The sequence shown here is derived from an EMBL/GenBank/DDBJ whole genome shotgun (WGS) entry which is preliminary data.</text>
</comment>